<dbReference type="RefSeq" id="WP_015485764.1">
    <property type="nucleotide sequence ID" value="NC_020888.1"/>
</dbReference>
<dbReference type="EMBL" id="HF680312">
    <property type="protein sequence ID" value="CCU71027.1"/>
    <property type="molecule type" value="Genomic_DNA"/>
</dbReference>
<dbReference type="GeneID" id="79175565"/>
<dbReference type="AlphaFoldDB" id="M5DPI0"/>
<dbReference type="PATRIC" id="fig|1298593.3.peg.562"/>
<proteinExistence type="predicted"/>
<feature type="domain" description="Lipoprotein LPP20-like" evidence="1">
    <location>
        <begin position="71"/>
        <end position="149"/>
    </location>
</feature>
<reference evidence="2 3" key="1">
    <citation type="journal article" date="2013" name="Genome Announc.">
        <title>Genome Sequence of Thalassolituus oleivorans MIL-1 (DSM 14913T).</title>
        <authorList>
            <person name="Golyshin P.N."/>
            <person name="Werner J."/>
            <person name="Chernikova T.N."/>
            <person name="Tran H."/>
            <person name="Ferrer M."/>
            <person name="Yakimov M.M."/>
            <person name="Teeling H."/>
            <person name="Golyshina O.V."/>
        </authorList>
    </citation>
    <scope>NUCLEOTIDE SEQUENCE [LARGE SCALE GENOMIC DNA]</scope>
    <source>
        <strain evidence="2 3">MIL-1</strain>
    </source>
</reference>
<evidence type="ECO:0000313" key="2">
    <source>
        <dbReference type="EMBL" id="CCU71027.1"/>
    </source>
</evidence>
<dbReference type="HOGENOM" id="CLU_118514_0_0_6"/>
<dbReference type="InterPro" id="IPR024952">
    <property type="entry name" value="LPP20-like_dom"/>
</dbReference>
<gene>
    <name evidence="2" type="ORF">TOL_0589</name>
</gene>
<name>M5DPI0_9GAMM</name>
<sequence>MKQSGVAAKLLVSVLGVATIFGLQGCSDALIQDGNYVEQPEAYFQPVEQEIDPVAPMVLRVVGYGATDTTDSKKSEVQRRLMAIRASKMDAYRSMAERVYGTSVQGSTTVRDMVVLNDRFRSYVETYMHGARVVSSDVMPDGSVETVLEMIIDQGFRNCLQTADSQRFNVDCRVPLGGQSANNFASSQRQRVQGEASVPEGGFYFIE</sequence>
<keyword evidence="3" id="KW-1185">Reference proteome</keyword>
<dbReference type="KEGG" id="tol:TOL_0589"/>
<protein>
    <recommendedName>
        <fullName evidence="1">Lipoprotein LPP20-like domain-containing protein</fullName>
    </recommendedName>
</protein>
<dbReference type="Pfam" id="PF02169">
    <property type="entry name" value="LPP20"/>
    <property type="match status" value="1"/>
</dbReference>
<evidence type="ECO:0000259" key="1">
    <source>
        <dbReference type="Pfam" id="PF02169"/>
    </source>
</evidence>
<evidence type="ECO:0000313" key="3">
    <source>
        <dbReference type="Proteomes" id="UP000011866"/>
    </source>
</evidence>
<organism evidence="2 3">
    <name type="scientific">Thalassolituus oleivorans MIL-1</name>
    <dbReference type="NCBI Taxonomy" id="1298593"/>
    <lineage>
        <taxon>Bacteria</taxon>
        <taxon>Pseudomonadati</taxon>
        <taxon>Pseudomonadota</taxon>
        <taxon>Gammaproteobacteria</taxon>
        <taxon>Oceanospirillales</taxon>
        <taxon>Oceanospirillaceae</taxon>
        <taxon>Thalassolituus</taxon>
    </lineage>
</organism>
<dbReference type="Proteomes" id="UP000011866">
    <property type="component" value="Chromosome"/>
</dbReference>
<accession>M5DPI0</accession>
<dbReference type="eggNOG" id="COG3018">
    <property type="taxonomic scope" value="Bacteria"/>
</dbReference>
<dbReference type="STRING" id="187493.CN03_15105"/>
<dbReference type="PROSITE" id="PS51257">
    <property type="entry name" value="PROKAR_LIPOPROTEIN"/>
    <property type="match status" value="1"/>
</dbReference>